<evidence type="ECO:0000313" key="1">
    <source>
        <dbReference type="EMBL" id="OJG18975.1"/>
    </source>
</evidence>
<dbReference type="Proteomes" id="UP000181884">
    <property type="component" value="Unassembled WGS sequence"/>
</dbReference>
<dbReference type="AlphaFoldDB" id="A0A1L8RGY9"/>
<evidence type="ECO:0008006" key="3">
    <source>
        <dbReference type="Google" id="ProtNLM"/>
    </source>
</evidence>
<dbReference type="InterPro" id="IPR012674">
    <property type="entry name" value="Calycin"/>
</dbReference>
<keyword evidence="2" id="KW-1185">Reference proteome</keyword>
<sequence length="142" mass="16606">MDLTQGVPISIQLKTTVKQEDTQDFLFDLTGQIIKIGDTLYIRYKEKQDGVEIPVTIKVEPDGTIQLIRSGEMRMRLRFRYQESMETTYRTPYGLFHITTKTHNLRFSLKDRPVSGRIVIDYDLLSQQQLMGNYHLELDFTA</sequence>
<dbReference type="Gene3D" id="2.40.128.20">
    <property type="match status" value="1"/>
</dbReference>
<gene>
    <name evidence="1" type="ORF">RU97_GL001593</name>
</gene>
<name>A0A1L8RGY9_9ENTE</name>
<dbReference type="InterPro" id="IPR015231">
    <property type="entry name" value="DUF1934"/>
</dbReference>
<dbReference type="RefSeq" id="WP_067393024.1">
    <property type="nucleotide sequence ID" value="NZ_JXKH01000003.1"/>
</dbReference>
<comment type="caution">
    <text evidence="1">The sequence shown here is derived from an EMBL/GenBank/DDBJ whole genome shotgun (WGS) entry which is preliminary data.</text>
</comment>
<organism evidence="1 2">
    <name type="scientific">Enterococcus canis</name>
    <dbReference type="NCBI Taxonomy" id="214095"/>
    <lineage>
        <taxon>Bacteria</taxon>
        <taxon>Bacillati</taxon>
        <taxon>Bacillota</taxon>
        <taxon>Bacilli</taxon>
        <taxon>Lactobacillales</taxon>
        <taxon>Enterococcaceae</taxon>
        <taxon>Enterococcus</taxon>
    </lineage>
</organism>
<evidence type="ECO:0000313" key="2">
    <source>
        <dbReference type="Proteomes" id="UP000181884"/>
    </source>
</evidence>
<dbReference type="SUPFAM" id="SSF50814">
    <property type="entry name" value="Lipocalins"/>
    <property type="match status" value="1"/>
</dbReference>
<accession>A0A1L8RGY9</accession>
<reference evidence="1 2" key="1">
    <citation type="submission" date="2014-12" db="EMBL/GenBank/DDBJ databases">
        <title>Draft genome sequences of 29 type strains of Enterococci.</title>
        <authorList>
            <person name="Zhong Z."/>
            <person name="Sun Z."/>
            <person name="Liu W."/>
            <person name="Zhang W."/>
            <person name="Zhang H."/>
        </authorList>
    </citation>
    <scope>NUCLEOTIDE SEQUENCE [LARGE SCALE GENOMIC DNA]</scope>
    <source>
        <strain evidence="1 2">DSM 17029</strain>
    </source>
</reference>
<protein>
    <recommendedName>
        <fullName evidence="3">DUF1934 domain-containing protein</fullName>
    </recommendedName>
</protein>
<dbReference type="EMBL" id="JXKH01000003">
    <property type="protein sequence ID" value="OJG18975.1"/>
    <property type="molecule type" value="Genomic_DNA"/>
</dbReference>
<proteinExistence type="predicted"/>
<dbReference type="Pfam" id="PF09148">
    <property type="entry name" value="DUF1934"/>
    <property type="match status" value="1"/>
</dbReference>
<dbReference type="STRING" id="214095.RU97_GL001593"/>